<dbReference type="GeneID" id="2867823"/>
<reference evidence="2" key="2">
    <citation type="journal article" date="2009" name="Fungal Genet. Biol.">
        <title>The 2008 update of the Aspergillus nidulans genome annotation: a community effort.</title>
        <authorList>
            <person name="Wortman J.R."/>
            <person name="Gilsenan J.M."/>
            <person name="Joardar V."/>
            <person name="Deegan J."/>
            <person name="Clutterbuck J."/>
            <person name="Andersen M.R."/>
            <person name="Archer D."/>
            <person name="Bencina M."/>
            <person name="Braus G."/>
            <person name="Coutinho P."/>
            <person name="von Dohren H."/>
            <person name="Doonan J."/>
            <person name="Driessen A.J."/>
            <person name="Durek P."/>
            <person name="Espeso E."/>
            <person name="Fekete E."/>
            <person name="Flipphi M."/>
            <person name="Estrada C.G."/>
            <person name="Geysens S."/>
            <person name="Goldman G."/>
            <person name="de Groot P.W."/>
            <person name="Hansen K."/>
            <person name="Harris S.D."/>
            <person name="Heinekamp T."/>
            <person name="Helmstaedt K."/>
            <person name="Henrissat B."/>
            <person name="Hofmann G."/>
            <person name="Homan T."/>
            <person name="Horio T."/>
            <person name="Horiuchi H."/>
            <person name="James S."/>
            <person name="Jones M."/>
            <person name="Karaffa L."/>
            <person name="Karanyi Z."/>
            <person name="Kato M."/>
            <person name="Keller N."/>
            <person name="Kelly D.E."/>
            <person name="Kiel J.A."/>
            <person name="Kim J.M."/>
            <person name="van der Klei I.J."/>
            <person name="Klis F.M."/>
            <person name="Kovalchuk A."/>
            <person name="Krasevec N."/>
            <person name="Kubicek C.P."/>
            <person name="Liu B."/>
            <person name="Maccabe A."/>
            <person name="Meyer V."/>
            <person name="Mirabito P."/>
            <person name="Miskei M."/>
            <person name="Mos M."/>
            <person name="Mullins J."/>
            <person name="Nelson D.R."/>
            <person name="Nielsen J."/>
            <person name="Oakley B.R."/>
            <person name="Osmani S.A."/>
            <person name="Pakula T."/>
            <person name="Paszewski A."/>
            <person name="Paulsen I."/>
            <person name="Pilsyk S."/>
            <person name="Pocsi I."/>
            <person name="Punt P.J."/>
            <person name="Ram A.F."/>
            <person name="Ren Q."/>
            <person name="Robellet X."/>
            <person name="Robson G."/>
            <person name="Seiboth B."/>
            <person name="van Solingen P."/>
            <person name="Specht T."/>
            <person name="Sun J."/>
            <person name="Taheri-Talesh N."/>
            <person name="Takeshita N."/>
            <person name="Ussery D."/>
            <person name="vanKuyk P.A."/>
            <person name="Visser H."/>
            <person name="van de Vondervoort P.J."/>
            <person name="de Vries R.P."/>
            <person name="Walton J."/>
            <person name="Xiang X."/>
            <person name="Xiong Y."/>
            <person name="Zeng A.P."/>
            <person name="Brandt B.W."/>
            <person name="Cornell M.J."/>
            <person name="van den Hondel C.A."/>
            <person name="Visser J."/>
            <person name="Oliver S.G."/>
            <person name="Turner G."/>
        </authorList>
    </citation>
    <scope>GENOME REANNOTATION</scope>
    <source>
        <strain evidence="2">FGSC A4 / ATCC 38163 / CBS 112.46 / NRRL 194 / M139</strain>
    </source>
</reference>
<dbReference type="AlphaFoldDB" id="Q5AQR2"/>
<dbReference type="HOGENOM" id="CLU_1461295_0_0_1"/>
<gene>
    <name evidence="1" type="ORF">ANIA_09368</name>
</gene>
<evidence type="ECO:0000313" key="1">
    <source>
        <dbReference type="EMBL" id="CBF87484.1"/>
    </source>
</evidence>
<accession>C8VR73</accession>
<organism evidence="1 2">
    <name type="scientific">Emericella nidulans (strain FGSC A4 / ATCC 38163 / CBS 112.46 / NRRL 194 / M139)</name>
    <name type="common">Aspergillus nidulans</name>
    <dbReference type="NCBI Taxonomy" id="227321"/>
    <lineage>
        <taxon>Eukaryota</taxon>
        <taxon>Fungi</taxon>
        <taxon>Dikarya</taxon>
        <taxon>Ascomycota</taxon>
        <taxon>Pezizomycotina</taxon>
        <taxon>Eurotiomycetes</taxon>
        <taxon>Eurotiomycetidae</taxon>
        <taxon>Eurotiales</taxon>
        <taxon>Aspergillaceae</taxon>
        <taxon>Aspergillus</taxon>
        <taxon>Aspergillus subgen. Nidulantes</taxon>
    </lineage>
</organism>
<dbReference type="RefSeq" id="XP_682637.1">
    <property type="nucleotide sequence ID" value="XM_677545.1"/>
</dbReference>
<proteinExistence type="predicted"/>
<dbReference type="OMA" id="CYADISI"/>
<dbReference type="InParanoid" id="Q5AQR2"/>
<dbReference type="OrthoDB" id="302705at2759"/>
<reference evidence="2" key="1">
    <citation type="journal article" date="2005" name="Nature">
        <title>Sequencing of Aspergillus nidulans and comparative analysis with A. fumigatus and A. oryzae.</title>
        <authorList>
            <person name="Galagan J.E."/>
            <person name="Calvo S.E."/>
            <person name="Cuomo C."/>
            <person name="Ma L.J."/>
            <person name="Wortman J.R."/>
            <person name="Batzoglou S."/>
            <person name="Lee S.I."/>
            <person name="Basturkmen M."/>
            <person name="Spevak C.C."/>
            <person name="Clutterbuck J."/>
            <person name="Kapitonov V."/>
            <person name="Jurka J."/>
            <person name="Scazzocchio C."/>
            <person name="Farman M."/>
            <person name="Butler J."/>
            <person name="Purcell S."/>
            <person name="Harris S."/>
            <person name="Braus G.H."/>
            <person name="Draht O."/>
            <person name="Busch S."/>
            <person name="D'Enfert C."/>
            <person name="Bouchier C."/>
            <person name="Goldman G.H."/>
            <person name="Bell-Pedersen D."/>
            <person name="Griffiths-Jones S."/>
            <person name="Doonan J.H."/>
            <person name="Yu J."/>
            <person name="Vienken K."/>
            <person name="Pain A."/>
            <person name="Freitag M."/>
            <person name="Selker E.U."/>
            <person name="Archer D.B."/>
            <person name="Penalva M.A."/>
            <person name="Oakley B.R."/>
            <person name="Momany M."/>
            <person name="Tanaka T."/>
            <person name="Kumagai T."/>
            <person name="Asai K."/>
            <person name="Machida M."/>
            <person name="Nierman W.C."/>
            <person name="Denning D.W."/>
            <person name="Caddick M."/>
            <person name="Hynes M."/>
            <person name="Paoletti M."/>
            <person name="Fischer R."/>
            <person name="Miller B."/>
            <person name="Dyer P."/>
            <person name="Sachs M.S."/>
            <person name="Osmani S.A."/>
            <person name="Birren B.W."/>
        </authorList>
    </citation>
    <scope>NUCLEOTIDE SEQUENCE [LARGE SCALE GENOMIC DNA]</scope>
    <source>
        <strain evidence="2">FGSC A4 / ATCC 38163 / CBS 112.46 / NRRL 194 / M139</strain>
    </source>
</reference>
<dbReference type="eggNOG" id="ENOG502SJH5">
    <property type="taxonomic scope" value="Eukaryota"/>
</dbReference>
<sequence>MALSVQEAELPTVAQWKSTPSATFTSRALRASSLTPYALNTSILPGSQQYHCAGNSMPRAFDQDSPQFVDDGTGQTSEIACYADISIDPAPSYQKFFDEPWFSLTAARRNLFLTTTTLAYNRDSRGHSHILWLHPGKPGLIDNEADVGGLEDFPEVSRSDTWDADNDGIADWWDGSTGGDGYTAI</sequence>
<accession>Q5AQR2</accession>
<dbReference type="EMBL" id="BN001308">
    <property type="protein sequence ID" value="CBF87484.1"/>
    <property type="molecule type" value="Genomic_DNA"/>
</dbReference>
<dbReference type="Proteomes" id="UP000000560">
    <property type="component" value="Chromosome VIII"/>
</dbReference>
<keyword evidence="2" id="KW-1185">Reference proteome</keyword>
<name>Q5AQR2_EMENI</name>
<dbReference type="KEGG" id="ani:ANIA_09368"/>
<evidence type="ECO:0000313" key="2">
    <source>
        <dbReference type="Proteomes" id="UP000000560"/>
    </source>
</evidence>
<protein>
    <submittedName>
        <fullName evidence="1">Uncharacterized protein</fullName>
    </submittedName>
</protein>